<dbReference type="Proteomes" id="UP000016981">
    <property type="component" value="Unassembled WGS sequence"/>
</dbReference>
<name>A0AAN4T4P9_STRAP</name>
<evidence type="ECO:0000313" key="2">
    <source>
        <dbReference type="EMBL" id="GAD45680.1"/>
    </source>
</evidence>
<evidence type="ECO:0000256" key="1">
    <source>
        <dbReference type="SAM" id="MobiDB-lite"/>
    </source>
</evidence>
<gene>
    <name evidence="2" type="ORF">ANG6_0175</name>
</gene>
<feature type="region of interest" description="Disordered" evidence="1">
    <location>
        <begin position="1"/>
        <end position="54"/>
    </location>
</feature>
<protein>
    <submittedName>
        <fullName evidence="2">Uncharacterized protein</fullName>
    </submittedName>
</protein>
<accession>A0AAN4T4P9</accession>
<dbReference type="EMBL" id="BASY01000001">
    <property type="protein sequence ID" value="GAD45680.1"/>
    <property type="molecule type" value="Genomic_DNA"/>
</dbReference>
<sequence>MQPDSRKGSDEEANKVNNSEKEQAPSDLKETENETKSTTEKTTSSNEQESVSKQ</sequence>
<comment type="caution">
    <text evidence="2">The sequence shown here is derived from an EMBL/GenBank/DDBJ whole genome shotgun (WGS) entry which is preliminary data.</text>
</comment>
<proteinExistence type="predicted"/>
<reference evidence="3" key="1">
    <citation type="submission" date="2013-09" db="EMBL/GenBank/DDBJ databases">
        <title>Genome Sequences of seven clinical isolates and type strains of anginosus group streptococci.</title>
        <authorList>
            <person name="Maruyama F."/>
            <person name="Sakurai A."/>
            <person name="Ogura Y."/>
            <person name="Homma H."/>
            <person name="Takahashi N."/>
            <person name="Ohtsubo Y."/>
            <person name="Hoshino T."/>
            <person name="Okahashi N."/>
            <person name="Nakagawa I."/>
            <person name="Kimura S."/>
            <person name="Fujiwara T."/>
            <person name="Hayashi T."/>
            <person name="Shintani S."/>
        </authorList>
    </citation>
    <scope>NUCLEOTIDE SEQUENCE [LARGE SCALE GENOMIC DNA]</scope>
    <source>
        <strain evidence="3">T5</strain>
    </source>
</reference>
<feature type="compositionally biased region" description="Basic and acidic residues" evidence="1">
    <location>
        <begin position="1"/>
        <end position="39"/>
    </location>
</feature>
<feature type="compositionally biased region" description="Low complexity" evidence="1">
    <location>
        <begin position="40"/>
        <end position="54"/>
    </location>
</feature>
<organism evidence="2 3">
    <name type="scientific">Streptococcus anginosus T5</name>
    <dbReference type="NCBI Taxonomy" id="1163302"/>
    <lineage>
        <taxon>Bacteria</taxon>
        <taxon>Bacillati</taxon>
        <taxon>Bacillota</taxon>
        <taxon>Bacilli</taxon>
        <taxon>Lactobacillales</taxon>
        <taxon>Streptococcaceae</taxon>
        <taxon>Streptococcus</taxon>
        <taxon>Streptococcus anginosus group</taxon>
    </lineage>
</organism>
<dbReference type="AlphaFoldDB" id="A0AAN4T4P9"/>
<evidence type="ECO:0000313" key="3">
    <source>
        <dbReference type="Proteomes" id="UP000016981"/>
    </source>
</evidence>